<protein>
    <submittedName>
        <fullName evidence="1">Uncharacterized protein</fullName>
    </submittedName>
</protein>
<dbReference type="OrthoDB" id="2984947at2759"/>
<proteinExistence type="predicted"/>
<organism evidence="1 2">
    <name type="scientific">Laetiporus sulphureus 93-53</name>
    <dbReference type="NCBI Taxonomy" id="1314785"/>
    <lineage>
        <taxon>Eukaryota</taxon>
        <taxon>Fungi</taxon>
        <taxon>Dikarya</taxon>
        <taxon>Basidiomycota</taxon>
        <taxon>Agaricomycotina</taxon>
        <taxon>Agaricomycetes</taxon>
        <taxon>Polyporales</taxon>
        <taxon>Laetiporus</taxon>
    </lineage>
</organism>
<dbReference type="RefSeq" id="XP_040761452.1">
    <property type="nucleotide sequence ID" value="XM_040912978.1"/>
</dbReference>
<gene>
    <name evidence="1" type="ORF">LAESUDRAFT_761802</name>
</gene>
<dbReference type="GeneID" id="63830006"/>
<sequence>MIEAASATINAMIDGTAATLLVVYPHGVREKDLKPTLLVIKDWFIVFNRNTGDIEGKLPSSTASYPVAVILVMGYLHPSSNSPNERVHITGRLSTASAWALNPRENDSCVHIYAKNSALVGGYDSWLLKKKNKSKLSSPNIQVKVEAALNEHRGVLGQGDLA</sequence>
<keyword evidence="2" id="KW-1185">Reference proteome</keyword>
<dbReference type="InParanoid" id="A0A165CY07"/>
<evidence type="ECO:0000313" key="1">
    <source>
        <dbReference type="EMBL" id="KZT03712.1"/>
    </source>
</evidence>
<reference evidence="1 2" key="1">
    <citation type="journal article" date="2016" name="Mol. Biol. Evol.">
        <title>Comparative Genomics of Early-Diverging Mushroom-Forming Fungi Provides Insights into the Origins of Lignocellulose Decay Capabilities.</title>
        <authorList>
            <person name="Nagy L.G."/>
            <person name="Riley R."/>
            <person name="Tritt A."/>
            <person name="Adam C."/>
            <person name="Daum C."/>
            <person name="Floudas D."/>
            <person name="Sun H."/>
            <person name="Yadav J.S."/>
            <person name="Pangilinan J."/>
            <person name="Larsson K.H."/>
            <person name="Matsuura K."/>
            <person name="Barry K."/>
            <person name="Labutti K."/>
            <person name="Kuo R."/>
            <person name="Ohm R.A."/>
            <person name="Bhattacharya S.S."/>
            <person name="Shirouzu T."/>
            <person name="Yoshinaga Y."/>
            <person name="Martin F.M."/>
            <person name="Grigoriev I.V."/>
            <person name="Hibbett D.S."/>
        </authorList>
    </citation>
    <scope>NUCLEOTIDE SEQUENCE [LARGE SCALE GENOMIC DNA]</scope>
    <source>
        <strain evidence="1 2">93-53</strain>
    </source>
</reference>
<dbReference type="Proteomes" id="UP000076871">
    <property type="component" value="Unassembled WGS sequence"/>
</dbReference>
<dbReference type="AlphaFoldDB" id="A0A165CY07"/>
<evidence type="ECO:0000313" key="2">
    <source>
        <dbReference type="Proteomes" id="UP000076871"/>
    </source>
</evidence>
<name>A0A165CY07_9APHY</name>
<dbReference type="EMBL" id="KV427642">
    <property type="protein sequence ID" value="KZT03712.1"/>
    <property type="molecule type" value="Genomic_DNA"/>
</dbReference>
<accession>A0A165CY07</accession>